<comment type="caution">
    <text evidence="6">The sequence shown here is derived from an EMBL/GenBank/DDBJ whole genome shotgun (WGS) entry which is preliminary data.</text>
</comment>
<feature type="modified residue" description="4-aspartylphosphate" evidence="3">
    <location>
        <position position="54"/>
    </location>
</feature>
<protein>
    <submittedName>
        <fullName evidence="6">Response regulator transcription factor</fullName>
    </submittedName>
</protein>
<dbReference type="PROSITE" id="PS50043">
    <property type="entry name" value="HTH_LUXR_2"/>
    <property type="match status" value="1"/>
</dbReference>
<evidence type="ECO:0000259" key="4">
    <source>
        <dbReference type="PROSITE" id="PS50043"/>
    </source>
</evidence>
<dbReference type="Gene3D" id="1.10.10.10">
    <property type="entry name" value="Winged helix-like DNA-binding domain superfamily/Winged helix DNA-binding domain"/>
    <property type="match status" value="1"/>
</dbReference>
<dbReference type="EMBL" id="JBBUTI010000012">
    <property type="protein sequence ID" value="MEK8048002.1"/>
    <property type="molecule type" value="Genomic_DNA"/>
</dbReference>
<dbReference type="InterPro" id="IPR051015">
    <property type="entry name" value="EvgA-like"/>
</dbReference>
<dbReference type="PROSITE" id="PS00622">
    <property type="entry name" value="HTH_LUXR_1"/>
    <property type="match status" value="1"/>
</dbReference>
<evidence type="ECO:0000313" key="7">
    <source>
        <dbReference type="Proteomes" id="UP001379945"/>
    </source>
</evidence>
<dbReference type="SMART" id="SM00448">
    <property type="entry name" value="REC"/>
    <property type="match status" value="1"/>
</dbReference>
<reference evidence="6 7" key="1">
    <citation type="submission" date="2024-04" db="EMBL/GenBank/DDBJ databases">
        <title>Novel species of the genus Ideonella isolated from streams.</title>
        <authorList>
            <person name="Lu H."/>
        </authorList>
    </citation>
    <scope>NUCLEOTIDE SEQUENCE [LARGE SCALE GENOMIC DNA]</scope>
    <source>
        <strain evidence="6 7">LYT19W</strain>
    </source>
</reference>
<dbReference type="PANTHER" id="PTHR45566">
    <property type="entry name" value="HTH-TYPE TRANSCRIPTIONAL REGULATOR YHJB-RELATED"/>
    <property type="match status" value="1"/>
</dbReference>
<keyword evidence="1 3" id="KW-0597">Phosphoprotein</keyword>
<evidence type="ECO:0000259" key="5">
    <source>
        <dbReference type="PROSITE" id="PS50110"/>
    </source>
</evidence>
<dbReference type="PANTHER" id="PTHR45566:SF1">
    <property type="entry name" value="HTH-TYPE TRANSCRIPTIONAL REGULATOR YHJB-RELATED"/>
    <property type="match status" value="1"/>
</dbReference>
<feature type="domain" description="HTH luxR-type" evidence="4">
    <location>
        <begin position="140"/>
        <end position="206"/>
    </location>
</feature>
<keyword evidence="2" id="KW-0238">DNA-binding</keyword>
<dbReference type="InterPro" id="IPR016032">
    <property type="entry name" value="Sig_transdc_resp-reg_C-effctor"/>
</dbReference>
<organism evidence="6 7">
    <name type="scientific">Ideonella margarita</name>
    <dbReference type="NCBI Taxonomy" id="2984191"/>
    <lineage>
        <taxon>Bacteria</taxon>
        <taxon>Pseudomonadati</taxon>
        <taxon>Pseudomonadota</taxon>
        <taxon>Betaproteobacteria</taxon>
        <taxon>Burkholderiales</taxon>
        <taxon>Sphaerotilaceae</taxon>
        <taxon>Ideonella</taxon>
    </lineage>
</organism>
<dbReference type="InterPro" id="IPR000792">
    <property type="entry name" value="Tscrpt_reg_LuxR_C"/>
</dbReference>
<dbReference type="SUPFAM" id="SSF52172">
    <property type="entry name" value="CheY-like"/>
    <property type="match status" value="1"/>
</dbReference>
<gene>
    <name evidence="6" type="ORF">AACH00_16705</name>
</gene>
<proteinExistence type="predicted"/>
<evidence type="ECO:0000256" key="2">
    <source>
        <dbReference type="ARBA" id="ARBA00023125"/>
    </source>
</evidence>
<evidence type="ECO:0000256" key="3">
    <source>
        <dbReference type="PROSITE-ProRule" id="PRU00169"/>
    </source>
</evidence>
<dbReference type="SMART" id="SM00421">
    <property type="entry name" value="HTH_LUXR"/>
    <property type="match status" value="1"/>
</dbReference>
<dbReference type="Proteomes" id="UP001379945">
    <property type="component" value="Unassembled WGS sequence"/>
</dbReference>
<dbReference type="InterPro" id="IPR036388">
    <property type="entry name" value="WH-like_DNA-bd_sf"/>
</dbReference>
<name>A0ABU9CBP0_9BURK</name>
<dbReference type="RefSeq" id="WP_341400315.1">
    <property type="nucleotide sequence ID" value="NZ_JBBUTI010000012.1"/>
</dbReference>
<dbReference type="Pfam" id="PF00196">
    <property type="entry name" value="GerE"/>
    <property type="match status" value="1"/>
</dbReference>
<feature type="domain" description="Response regulatory" evidence="5">
    <location>
        <begin position="2"/>
        <end position="119"/>
    </location>
</feature>
<dbReference type="Pfam" id="PF00072">
    <property type="entry name" value="Response_reg"/>
    <property type="match status" value="1"/>
</dbReference>
<dbReference type="CDD" id="cd06170">
    <property type="entry name" value="LuxR_C_like"/>
    <property type="match status" value="1"/>
</dbReference>
<keyword evidence="7" id="KW-1185">Reference proteome</keyword>
<dbReference type="InterPro" id="IPR001789">
    <property type="entry name" value="Sig_transdc_resp-reg_receiver"/>
</dbReference>
<accession>A0ABU9CBP0</accession>
<dbReference type="PRINTS" id="PR00038">
    <property type="entry name" value="HTHLUXR"/>
</dbReference>
<evidence type="ECO:0000313" key="6">
    <source>
        <dbReference type="EMBL" id="MEK8048002.1"/>
    </source>
</evidence>
<dbReference type="Gene3D" id="3.40.50.2300">
    <property type="match status" value="1"/>
</dbReference>
<evidence type="ECO:0000256" key="1">
    <source>
        <dbReference type="ARBA" id="ARBA00022553"/>
    </source>
</evidence>
<dbReference type="InterPro" id="IPR058245">
    <property type="entry name" value="NreC/VraR/RcsB-like_REC"/>
</dbReference>
<sequence>MKCLLIDDHALFREALSLLMTHRHPEVPLVNCGTLADGLVALAAAPDISLVLLDLNLPDSRGVATLQRLREAAPMPRVIVVSADDRAETIMNAIDAGAVGFIPKTADIEALDAGLRTVLAGGIAMPRLMHSTVPVHDLLPGALSDMGLTPRQLDVFRLVIEGKSNKLIARELGVSDSTVKTHVQAIFERLDISSRAQAVVVAARMGWELPAPSR</sequence>
<dbReference type="InterPro" id="IPR011006">
    <property type="entry name" value="CheY-like_superfamily"/>
</dbReference>
<dbReference type="SUPFAM" id="SSF46894">
    <property type="entry name" value="C-terminal effector domain of the bipartite response regulators"/>
    <property type="match status" value="1"/>
</dbReference>
<dbReference type="CDD" id="cd17535">
    <property type="entry name" value="REC_NarL-like"/>
    <property type="match status" value="1"/>
</dbReference>
<dbReference type="PROSITE" id="PS50110">
    <property type="entry name" value="RESPONSE_REGULATORY"/>
    <property type="match status" value="1"/>
</dbReference>